<keyword evidence="3" id="KW-1185">Reference proteome</keyword>
<evidence type="ECO:0000313" key="3">
    <source>
        <dbReference type="Proteomes" id="UP001260980"/>
    </source>
</evidence>
<accession>A0ABU3R975</accession>
<comment type="caution">
    <text evidence="2">The sequence shown here is derived from an EMBL/GenBank/DDBJ whole genome shotgun (WGS) entry which is preliminary data.</text>
</comment>
<reference evidence="2 3" key="1">
    <citation type="submission" date="2023-10" db="EMBL/GenBank/DDBJ databases">
        <title>Paenibacillus strain PFR10 Genome sequencing and assembly.</title>
        <authorList>
            <person name="Kim I."/>
        </authorList>
    </citation>
    <scope>NUCLEOTIDE SEQUENCE [LARGE SCALE GENOMIC DNA]</scope>
    <source>
        <strain evidence="2 3">PFR10</strain>
    </source>
</reference>
<proteinExistence type="predicted"/>
<dbReference type="Pfam" id="PF00395">
    <property type="entry name" value="SLH"/>
    <property type="match status" value="1"/>
</dbReference>
<dbReference type="EMBL" id="JAWCUD010000002">
    <property type="protein sequence ID" value="MDU0200837.1"/>
    <property type="molecule type" value="Genomic_DNA"/>
</dbReference>
<sequence>MSAFATWPQPKFTSCNPKAVAHIADARDYVEQIRQVGVGFLDGYEDGTFRPSKTLSREETAIMIYRLITYWDQE</sequence>
<dbReference type="PROSITE" id="PS51272">
    <property type="entry name" value="SLH"/>
    <property type="match status" value="1"/>
</dbReference>
<feature type="domain" description="SLH" evidence="1">
    <location>
        <begin position="13"/>
        <end position="74"/>
    </location>
</feature>
<evidence type="ECO:0000313" key="2">
    <source>
        <dbReference type="EMBL" id="MDU0200837.1"/>
    </source>
</evidence>
<dbReference type="InterPro" id="IPR001119">
    <property type="entry name" value="SLH_dom"/>
</dbReference>
<organism evidence="2 3">
    <name type="scientific">Paenibacillus violae</name>
    <dbReference type="NCBI Taxonomy" id="3077234"/>
    <lineage>
        <taxon>Bacteria</taxon>
        <taxon>Bacillati</taxon>
        <taxon>Bacillota</taxon>
        <taxon>Bacilli</taxon>
        <taxon>Bacillales</taxon>
        <taxon>Paenibacillaceae</taxon>
        <taxon>Paenibacillus</taxon>
    </lineage>
</organism>
<gene>
    <name evidence="2" type="ORF">RQP52_07015</name>
</gene>
<dbReference type="Proteomes" id="UP001260980">
    <property type="component" value="Unassembled WGS sequence"/>
</dbReference>
<protein>
    <submittedName>
        <fullName evidence="2">S-layer homology domain-containing protein</fullName>
    </submittedName>
</protein>
<evidence type="ECO:0000259" key="1">
    <source>
        <dbReference type="PROSITE" id="PS51272"/>
    </source>
</evidence>
<name>A0ABU3R975_9BACL</name>
<dbReference type="RefSeq" id="WP_315950436.1">
    <property type="nucleotide sequence ID" value="NZ_JAWCUD010000002.1"/>
</dbReference>